<reference evidence="1 3" key="1">
    <citation type="journal article" date="2011" name="Nature">
        <title>The Medicago genome provides insight into the evolution of rhizobial symbioses.</title>
        <authorList>
            <person name="Young N.D."/>
            <person name="Debelle F."/>
            <person name="Oldroyd G.E."/>
            <person name="Geurts R."/>
            <person name="Cannon S.B."/>
            <person name="Udvardi M.K."/>
            <person name="Benedito V.A."/>
            <person name="Mayer K.F."/>
            <person name="Gouzy J."/>
            <person name="Schoof H."/>
            <person name="Van de Peer Y."/>
            <person name="Proost S."/>
            <person name="Cook D.R."/>
            <person name="Meyers B.C."/>
            <person name="Spannagl M."/>
            <person name="Cheung F."/>
            <person name="De Mita S."/>
            <person name="Krishnakumar V."/>
            <person name="Gundlach H."/>
            <person name="Zhou S."/>
            <person name="Mudge J."/>
            <person name="Bharti A.K."/>
            <person name="Murray J.D."/>
            <person name="Naoumkina M.A."/>
            <person name="Rosen B."/>
            <person name="Silverstein K.A."/>
            <person name="Tang H."/>
            <person name="Rombauts S."/>
            <person name="Zhao P.X."/>
            <person name="Zhou P."/>
            <person name="Barbe V."/>
            <person name="Bardou P."/>
            <person name="Bechner M."/>
            <person name="Bellec A."/>
            <person name="Berger A."/>
            <person name="Berges H."/>
            <person name="Bidwell S."/>
            <person name="Bisseling T."/>
            <person name="Choisne N."/>
            <person name="Couloux A."/>
            <person name="Denny R."/>
            <person name="Deshpande S."/>
            <person name="Dai X."/>
            <person name="Doyle J.J."/>
            <person name="Dudez A.M."/>
            <person name="Farmer A.D."/>
            <person name="Fouteau S."/>
            <person name="Franken C."/>
            <person name="Gibelin C."/>
            <person name="Gish J."/>
            <person name="Goldstein S."/>
            <person name="Gonzalez A.J."/>
            <person name="Green P.J."/>
            <person name="Hallab A."/>
            <person name="Hartog M."/>
            <person name="Hua A."/>
            <person name="Humphray S.J."/>
            <person name="Jeong D.H."/>
            <person name="Jing Y."/>
            <person name="Jocker A."/>
            <person name="Kenton S.M."/>
            <person name="Kim D.J."/>
            <person name="Klee K."/>
            <person name="Lai H."/>
            <person name="Lang C."/>
            <person name="Lin S."/>
            <person name="Macmil S.L."/>
            <person name="Magdelenat G."/>
            <person name="Matthews L."/>
            <person name="McCorrison J."/>
            <person name="Monaghan E.L."/>
            <person name="Mun J.H."/>
            <person name="Najar F.Z."/>
            <person name="Nicholson C."/>
            <person name="Noirot C."/>
            <person name="O'Bleness M."/>
            <person name="Paule C.R."/>
            <person name="Poulain J."/>
            <person name="Prion F."/>
            <person name="Qin B."/>
            <person name="Qu C."/>
            <person name="Retzel E.F."/>
            <person name="Riddle C."/>
            <person name="Sallet E."/>
            <person name="Samain S."/>
            <person name="Samson N."/>
            <person name="Sanders I."/>
            <person name="Saurat O."/>
            <person name="Scarpelli C."/>
            <person name="Schiex T."/>
            <person name="Segurens B."/>
            <person name="Severin A.J."/>
            <person name="Sherrier D.J."/>
            <person name="Shi R."/>
            <person name="Sims S."/>
            <person name="Singer S.R."/>
            <person name="Sinharoy S."/>
            <person name="Sterck L."/>
            <person name="Viollet A."/>
            <person name="Wang B.B."/>
            <person name="Wang K."/>
            <person name="Wang M."/>
            <person name="Wang X."/>
            <person name="Warfsmann J."/>
            <person name="Weissenbach J."/>
            <person name="White D.D."/>
            <person name="White J.D."/>
            <person name="Wiley G.B."/>
            <person name="Wincker P."/>
            <person name="Xing Y."/>
            <person name="Yang L."/>
            <person name="Yao Z."/>
            <person name="Ying F."/>
            <person name="Zhai J."/>
            <person name="Zhou L."/>
            <person name="Zuber A."/>
            <person name="Denarie J."/>
            <person name="Dixon R.A."/>
            <person name="May G.D."/>
            <person name="Schwartz D.C."/>
            <person name="Rogers J."/>
            <person name="Quetier F."/>
            <person name="Town C.D."/>
            <person name="Roe B.A."/>
        </authorList>
    </citation>
    <scope>NUCLEOTIDE SEQUENCE [LARGE SCALE GENOMIC DNA]</scope>
    <source>
        <strain evidence="1">A17</strain>
        <strain evidence="2 3">cv. Jemalong A17</strain>
    </source>
</reference>
<dbReference type="AlphaFoldDB" id="G7K225"/>
<dbReference type="Proteomes" id="UP000002051">
    <property type="component" value="Chromosome 5"/>
</dbReference>
<name>G7K225_MEDTR</name>
<organism evidence="1 3">
    <name type="scientific">Medicago truncatula</name>
    <name type="common">Barrel medic</name>
    <name type="synonym">Medicago tribuloides</name>
    <dbReference type="NCBI Taxonomy" id="3880"/>
    <lineage>
        <taxon>Eukaryota</taxon>
        <taxon>Viridiplantae</taxon>
        <taxon>Streptophyta</taxon>
        <taxon>Embryophyta</taxon>
        <taxon>Tracheophyta</taxon>
        <taxon>Spermatophyta</taxon>
        <taxon>Magnoliopsida</taxon>
        <taxon>eudicotyledons</taxon>
        <taxon>Gunneridae</taxon>
        <taxon>Pentapetalae</taxon>
        <taxon>rosids</taxon>
        <taxon>fabids</taxon>
        <taxon>Fabales</taxon>
        <taxon>Fabaceae</taxon>
        <taxon>Papilionoideae</taxon>
        <taxon>50 kb inversion clade</taxon>
        <taxon>NPAAA clade</taxon>
        <taxon>Hologalegina</taxon>
        <taxon>IRL clade</taxon>
        <taxon>Trifolieae</taxon>
        <taxon>Medicago</taxon>
    </lineage>
</organism>
<evidence type="ECO:0000313" key="3">
    <source>
        <dbReference type="Proteomes" id="UP000002051"/>
    </source>
</evidence>
<protein>
    <submittedName>
        <fullName evidence="1 2">Uncharacterized protein</fullName>
    </submittedName>
</protein>
<accession>G7K225</accession>
<sequence length="103" mass="11453">MFLVLFARDVPNIAGGSPFSRVFARFRLSDQLRSSADQINDFGVVNVADPEIWVFWRLKYSHMCTLIGNVQGRLPPCCTGPVCDPSVCHPTPCCQHPPSHVKP</sequence>
<keyword evidence="3" id="KW-1185">Reference proteome</keyword>
<dbReference type="HOGENOM" id="CLU_2267767_0_0_1"/>
<reference evidence="1 3" key="2">
    <citation type="journal article" date="2014" name="BMC Genomics">
        <title>An improved genome release (version Mt4.0) for the model legume Medicago truncatula.</title>
        <authorList>
            <person name="Tang H."/>
            <person name="Krishnakumar V."/>
            <person name="Bidwell S."/>
            <person name="Rosen B."/>
            <person name="Chan A."/>
            <person name="Zhou S."/>
            <person name="Gentzbittel L."/>
            <person name="Childs K.L."/>
            <person name="Yandell M."/>
            <person name="Gundlach H."/>
            <person name="Mayer K.F."/>
            <person name="Schwartz D.C."/>
            <person name="Town C.D."/>
        </authorList>
    </citation>
    <scope>GENOME REANNOTATION</scope>
    <source>
        <strain evidence="2 3">cv. Jemalong A17</strain>
    </source>
</reference>
<dbReference type="EnsemblPlants" id="AES99478">
    <property type="protein sequence ID" value="AES99478"/>
    <property type="gene ID" value="MTR_5g081340"/>
</dbReference>
<reference evidence="2" key="3">
    <citation type="submission" date="2015-04" db="UniProtKB">
        <authorList>
            <consortium name="EnsemblPlants"/>
        </authorList>
    </citation>
    <scope>IDENTIFICATION</scope>
    <source>
        <strain evidence="2">cv. Jemalong A17</strain>
    </source>
</reference>
<dbReference type="EMBL" id="CM001221">
    <property type="protein sequence ID" value="AES99478.1"/>
    <property type="molecule type" value="Genomic_DNA"/>
</dbReference>
<evidence type="ECO:0000313" key="2">
    <source>
        <dbReference type="EnsemblPlants" id="AES99478"/>
    </source>
</evidence>
<proteinExistence type="predicted"/>
<evidence type="ECO:0000313" key="1">
    <source>
        <dbReference type="EMBL" id="AES99478.1"/>
    </source>
</evidence>
<dbReference type="PaxDb" id="3880-AES99478"/>
<gene>
    <name evidence="1" type="ordered locus">MTR_5g081340</name>
</gene>